<keyword evidence="8" id="KW-1185">Reference proteome</keyword>
<evidence type="ECO:0000256" key="6">
    <source>
        <dbReference type="SAM" id="Phobius"/>
    </source>
</evidence>
<proteinExistence type="predicted"/>
<feature type="compositionally biased region" description="Basic and acidic residues" evidence="5">
    <location>
        <begin position="229"/>
        <end position="252"/>
    </location>
</feature>
<evidence type="ECO:0000256" key="4">
    <source>
        <dbReference type="ARBA" id="ARBA00023136"/>
    </source>
</evidence>
<dbReference type="EMBL" id="JAPMOS010000006">
    <property type="protein sequence ID" value="KAJ4461610.1"/>
    <property type="molecule type" value="Genomic_DNA"/>
</dbReference>
<organism evidence="7 8">
    <name type="scientific">Paratrimastix pyriformis</name>
    <dbReference type="NCBI Taxonomy" id="342808"/>
    <lineage>
        <taxon>Eukaryota</taxon>
        <taxon>Metamonada</taxon>
        <taxon>Preaxostyla</taxon>
        <taxon>Paratrimastigidae</taxon>
        <taxon>Paratrimastix</taxon>
    </lineage>
</organism>
<keyword evidence="2 6" id="KW-0812">Transmembrane</keyword>
<gene>
    <name evidence="7" type="ORF">PAPYR_1717</name>
</gene>
<dbReference type="InterPro" id="IPR036259">
    <property type="entry name" value="MFS_trans_sf"/>
</dbReference>
<feature type="transmembrane region" description="Helical" evidence="6">
    <location>
        <begin position="432"/>
        <end position="451"/>
    </location>
</feature>
<feature type="region of interest" description="Disordered" evidence="5">
    <location>
        <begin position="217"/>
        <end position="321"/>
    </location>
</feature>
<feature type="transmembrane region" description="Helical" evidence="6">
    <location>
        <begin position="379"/>
        <end position="396"/>
    </location>
</feature>
<feature type="transmembrane region" description="Helical" evidence="6">
    <location>
        <begin position="53"/>
        <end position="78"/>
    </location>
</feature>
<feature type="transmembrane region" description="Helical" evidence="6">
    <location>
        <begin position="408"/>
        <end position="426"/>
    </location>
</feature>
<dbReference type="InterPro" id="IPR049680">
    <property type="entry name" value="FLVCR1-2_SLC49-like"/>
</dbReference>
<protein>
    <submittedName>
        <fullName evidence="7">Uncharacterized protein</fullName>
    </submittedName>
</protein>
<evidence type="ECO:0000256" key="5">
    <source>
        <dbReference type="SAM" id="MobiDB-lite"/>
    </source>
</evidence>
<evidence type="ECO:0000256" key="1">
    <source>
        <dbReference type="ARBA" id="ARBA00004141"/>
    </source>
</evidence>
<feature type="transmembrane region" description="Helical" evidence="6">
    <location>
        <begin position="85"/>
        <end position="104"/>
    </location>
</feature>
<evidence type="ECO:0000313" key="7">
    <source>
        <dbReference type="EMBL" id="KAJ4461610.1"/>
    </source>
</evidence>
<feature type="transmembrane region" description="Helical" evidence="6">
    <location>
        <begin position="110"/>
        <end position="128"/>
    </location>
</feature>
<keyword evidence="4 6" id="KW-0472">Membrane</keyword>
<evidence type="ECO:0000256" key="2">
    <source>
        <dbReference type="ARBA" id="ARBA00022692"/>
    </source>
</evidence>
<dbReference type="PANTHER" id="PTHR10924">
    <property type="entry name" value="MAJOR FACILITATOR SUPERFAMILY PROTEIN-RELATED"/>
    <property type="match status" value="1"/>
</dbReference>
<dbReference type="Proteomes" id="UP001141327">
    <property type="component" value="Unassembled WGS sequence"/>
</dbReference>
<sequence>MTLPSRNEPAYRKYKRRWIILGLFSVFSFWVEALWITFSPISVVLSENYGVSVFWTDFLCTSGMAAFVLFGLVPIVLFERWGLRAGVLIGALVSAGGAGLRWAGAFPDRFVVLSIGQFFGAGVGILFVQGAPSLLSARWFADGERSLATNIGCQAAELVRHRSARAHLLNPHPPHPYLFVVSSCSDTKGVAAGFLISGTSIVNLAADLPILLCAQSRPPSPPSASAARAEAEEKENQDRKKPQANREPHDQAMVEEDVASVSPQPSPTPPSITPEVEATSLIDGPSPSPSPGVTTAVTLPAPPDPVSAHEGEATATPVGGPVSPTPVVSTLGTCRQLARWPFVLLVTTSALQVGAYWCITTIISTVLTPLGFQSQDSGWIGALTTGCGILGSLLSAPLVDRFRAYKPIYITTSGLACCALFAFLATTQIWPTSVGAVVASAFVGFVFGSILPESLEYASELSFPVLETTSGTVVATACNGMGLVYNVVVPLLAEHLGSMLWPLIILLCSCLAAFGASILLPTRYLRQEQERIAAQEGASNTVELATLNVHGVEVSQETAPASSAA</sequence>
<evidence type="ECO:0000313" key="8">
    <source>
        <dbReference type="Proteomes" id="UP001141327"/>
    </source>
</evidence>
<dbReference type="PANTHER" id="PTHR10924:SF6">
    <property type="entry name" value="SOLUTE CARRIER FAMILY 49 MEMBER A3"/>
    <property type="match status" value="1"/>
</dbReference>
<dbReference type="InterPro" id="IPR011701">
    <property type="entry name" value="MFS"/>
</dbReference>
<accession>A0ABQ8UXZ8</accession>
<evidence type="ECO:0000256" key="3">
    <source>
        <dbReference type="ARBA" id="ARBA00022989"/>
    </source>
</evidence>
<feature type="transmembrane region" description="Helical" evidence="6">
    <location>
        <begin position="472"/>
        <end position="493"/>
    </location>
</feature>
<feature type="transmembrane region" description="Helical" evidence="6">
    <location>
        <begin position="20"/>
        <end position="41"/>
    </location>
</feature>
<dbReference type="Gene3D" id="1.20.1250.20">
    <property type="entry name" value="MFS general substrate transporter like domains"/>
    <property type="match status" value="1"/>
</dbReference>
<comment type="subcellular location">
    <subcellularLocation>
        <location evidence="1">Membrane</location>
        <topology evidence="1">Multi-pass membrane protein</topology>
    </subcellularLocation>
</comment>
<keyword evidence="3 6" id="KW-1133">Transmembrane helix</keyword>
<dbReference type="SUPFAM" id="SSF103473">
    <property type="entry name" value="MFS general substrate transporter"/>
    <property type="match status" value="2"/>
</dbReference>
<feature type="transmembrane region" description="Helical" evidence="6">
    <location>
        <begin position="499"/>
        <end position="520"/>
    </location>
</feature>
<name>A0ABQ8UXZ8_9EUKA</name>
<feature type="transmembrane region" description="Helical" evidence="6">
    <location>
        <begin position="342"/>
        <end position="367"/>
    </location>
</feature>
<dbReference type="Pfam" id="PF07690">
    <property type="entry name" value="MFS_1"/>
    <property type="match status" value="1"/>
</dbReference>
<reference evidence="7" key="1">
    <citation type="journal article" date="2022" name="bioRxiv">
        <title>Genomics of Preaxostyla Flagellates Illuminates Evolutionary Transitions and the Path Towards Mitochondrial Loss.</title>
        <authorList>
            <person name="Novak L.V.F."/>
            <person name="Treitli S.C."/>
            <person name="Pyrih J."/>
            <person name="Halakuc P."/>
            <person name="Pipaliya S.V."/>
            <person name="Vacek V."/>
            <person name="Brzon O."/>
            <person name="Soukal P."/>
            <person name="Eme L."/>
            <person name="Dacks J.B."/>
            <person name="Karnkowska A."/>
            <person name="Elias M."/>
            <person name="Hampl V."/>
        </authorList>
    </citation>
    <scope>NUCLEOTIDE SEQUENCE</scope>
    <source>
        <strain evidence="7">RCP-MX</strain>
    </source>
</reference>
<comment type="caution">
    <text evidence="7">The sequence shown here is derived from an EMBL/GenBank/DDBJ whole genome shotgun (WGS) entry which is preliminary data.</text>
</comment>